<keyword evidence="2" id="KW-0812">Transmembrane</keyword>
<evidence type="ECO:0000256" key="6">
    <source>
        <dbReference type="ARBA" id="ARBA00022989"/>
    </source>
</evidence>
<evidence type="ECO:0000259" key="8">
    <source>
        <dbReference type="PROSITE" id="PS50268"/>
    </source>
</evidence>
<evidence type="ECO:0000256" key="5">
    <source>
        <dbReference type="ARBA" id="ARBA00022837"/>
    </source>
</evidence>
<comment type="subcellular location">
    <subcellularLocation>
        <location evidence="1">Cell membrane</location>
        <topology evidence="1">Single-pass type I membrane protein</topology>
    </subcellularLocation>
</comment>
<dbReference type="PANTHER" id="PTHR24027">
    <property type="entry name" value="CADHERIN-23"/>
    <property type="match status" value="1"/>
</dbReference>
<dbReference type="EnsemblMetazoa" id="PPAI010486-RA">
    <property type="protein sequence ID" value="PPAI010486-PA"/>
    <property type="gene ID" value="PPAI010486"/>
</dbReference>
<evidence type="ECO:0000256" key="4">
    <source>
        <dbReference type="ARBA" id="ARBA00022737"/>
    </source>
</evidence>
<dbReference type="GO" id="GO:0016342">
    <property type="term" value="C:catenin complex"/>
    <property type="evidence" value="ECO:0007669"/>
    <property type="project" value="TreeGrafter"/>
</dbReference>
<reference evidence="9" key="1">
    <citation type="submission" date="2022-08" db="UniProtKB">
        <authorList>
            <consortium name="EnsemblMetazoa"/>
        </authorList>
    </citation>
    <scope>IDENTIFICATION</scope>
    <source>
        <strain evidence="9">Israel</strain>
    </source>
</reference>
<dbReference type="GO" id="GO:0005509">
    <property type="term" value="F:calcium ion binding"/>
    <property type="evidence" value="ECO:0007669"/>
    <property type="project" value="UniProtKB-UniRule"/>
</dbReference>
<proteinExistence type="predicted"/>
<dbReference type="FunFam" id="2.60.40.60:FF:000033">
    <property type="entry name" value="FAT atypical cadherin 1"/>
    <property type="match status" value="1"/>
</dbReference>
<feature type="domain" description="Cadherin" evidence="8">
    <location>
        <begin position="175"/>
        <end position="288"/>
    </location>
</feature>
<dbReference type="VEuPathDB" id="VectorBase:PPAPM1_010410"/>
<dbReference type="Proteomes" id="UP000092462">
    <property type="component" value="Unassembled WGS sequence"/>
</dbReference>
<dbReference type="GO" id="GO:0007156">
    <property type="term" value="P:homophilic cell adhesion via plasma membrane adhesion molecules"/>
    <property type="evidence" value="ECO:0007669"/>
    <property type="project" value="InterPro"/>
</dbReference>
<evidence type="ECO:0000256" key="1">
    <source>
        <dbReference type="ARBA" id="ARBA00004251"/>
    </source>
</evidence>
<evidence type="ECO:0000313" key="10">
    <source>
        <dbReference type="Proteomes" id="UP000092462"/>
    </source>
</evidence>
<keyword evidence="10" id="KW-1185">Reference proteome</keyword>
<dbReference type="Pfam" id="PF00028">
    <property type="entry name" value="Cadherin"/>
    <property type="match status" value="1"/>
</dbReference>
<dbReference type="GO" id="GO:0007163">
    <property type="term" value="P:establishment or maintenance of cell polarity"/>
    <property type="evidence" value="ECO:0007669"/>
    <property type="project" value="UniProtKB-ARBA"/>
</dbReference>
<dbReference type="PANTHER" id="PTHR24027:SF438">
    <property type="entry name" value="CADHERIN 23"/>
    <property type="match status" value="1"/>
</dbReference>
<evidence type="ECO:0000256" key="3">
    <source>
        <dbReference type="ARBA" id="ARBA00022729"/>
    </source>
</evidence>
<sequence length="289" mass="32796">MSPLRGHHLPSQWMAIFCLTVLGAVRAHDAFFQHSRHLVQDGVQLFKFTHTLYNVSIPENSASRTYVQQPTDEARMGVHWVVGHEVKYRIVGGDKEKVFKVEERIVGDFAFLTLRTRTGNVVLNREKTDEYILDVRVTVTQRLDRRALSSKAIYEDDTRVHIRVLDTNDLNPLFYPTEYSATVTEDCPLHRSIVRVVAEDADLGINGEIYYSLLDPLATEQFAVHPTSGVISLTRPLNFAERSFHEVIVIATDRGGSFNTRASVSRASKARVHIKVKQVSIRGIHKIFS</sequence>
<name>A0A1B0DPQ0_PHLPP</name>
<organism evidence="9 10">
    <name type="scientific">Phlebotomus papatasi</name>
    <name type="common">Sandfly</name>
    <dbReference type="NCBI Taxonomy" id="29031"/>
    <lineage>
        <taxon>Eukaryota</taxon>
        <taxon>Metazoa</taxon>
        <taxon>Ecdysozoa</taxon>
        <taxon>Arthropoda</taxon>
        <taxon>Hexapoda</taxon>
        <taxon>Insecta</taxon>
        <taxon>Pterygota</taxon>
        <taxon>Neoptera</taxon>
        <taxon>Endopterygota</taxon>
        <taxon>Diptera</taxon>
        <taxon>Nematocera</taxon>
        <taxon>Psychodoidea</taxon>
        <taxon>Psychodidae</taxon>
        <taxon>Phlebotomus</taxon>
        <taxon>Phlebotomus</taxon>
    </lineage>
</organism>
<keyword evidence="5" id="KW-0106">Calcium</keyword>
<keyword evidence="6" id="KW-1133">Transmembrane helix</keyword>
<accession>A0A1B0DPQ0</accession>
<dbReference type="VEuPathDB" id="VectorBase:PPAI010486"/>
<dbReference type="InterPro" id="IPR015919">
    <property type="entry name" value="Cadherin-like_sf"/>
</dbReference>
<keyword evidence="4" id="KW-0677">Repeat</keyword>
<keyword evidence="7" id="KW-0472">Membrane</keyword>
<dbReference type="InterPro" id="IPR039808">
    <property type="entry name" value="Cadherin"/>
</dbReference>
<dbReference type="CDD" id="cd11304">
    <property type="entry name" value="Cadherin_repeat"/>
    <property type="match status" value="2"/>
</dbReference>
<feature type="domain" description="Cadherin" evidence="8">
    <location>
        <begin position="49"/>
        <end position="174"/>
    </location>
</feature>
<evidence type="ECO:0000256" key="7">
    <source>
        <dbReference type="ARBA" id="ARBA00023136"/>
    </source>
</evidence>
<dbReference type="GO" id="GO:0045296">
    <property type="term" value="F:cadherin binding"/>
    <property type="evidence" value="ECO:0007669"/>
    <property type="project" value="TreeGrafter"/>
</dbReference>
<dbReference type="Gene3D" id="2.60.40.60">
    <property type="entry name" value="Cadherins"/>
    <property type="match status" value="2"/>
</dbReference>
<dbReference type="GO" id="GO:0008104">
    <property type="term" value="P:intracellular protein localization"/>
    <property type="evidence" value="ECO:0007669"/>
    <property type="project" value="UniProtKB-ARBA"/>
</dbReference>
<evidence type="ECO:0000313" key="9">
    <source>
        <dbReference type="EnsemblMetazoa" id="PPAI010486-PA"/>
    </source>
</evidence>
<dbReference type="GO" id="GO:0016477">
    <property type="term" value="P:cell migration"/>
    <property type="evidence" value="ECO:0007669"/>
    <property type="project" value="TreeGrafter"/>
</dbReference>
<dbReference type="PROSITE" id="PS50268">
    <property type="entry name" value="CADHERIN_2"/>
    <property type="match status" value="2"/>
</dbReference>
<dbReference type="InterPro" id="IPR002126">
    <property type="entry name" value="Cadherin-like_dom"/>
</dbReference>
<keyword evidence="3" id="KW-0732">Signal</keyword>
<evidence type="ECO:0000256" key="2">
    <source>
        <dbReference type="ARBA" id="ARBA00022692"/>
    </source>
</evidence>
<dbReference type="GO" id="GO:0008013">
    <property type="term" value="F:beta-catenin binding"/>
    <property type="evidence" value="ECO:0007669"/>
    <property type="project" value="TreeGrafter"/>
</dbReference>
<dbReference type="EMBL" id="AJVK01018459">
    <property type="status" value="NOT_ANNOTATED_CDS"/>
    <property type="molecule type" value="Genomic_DNA"/>
</dbReference>
<dbReference type="AlphaFoldDB" id="A0A1B0DPQ0"/>
<dbReference type="GO" id="GO:0001736">
    <property type="term" value="P:establishment of planar polarity"/>
    <property type="evidence" value="ECO:0007669"/>
    <property type="project" value="UniProtKB-ARBA"/>
</dbReference>
<protein>
    <recommendedName>
        <fullName evidence="8">Cadherin domain-containing protein</fullName>
    </recommendedName>
</protein>
<dbReference type="FunFam" id="2.60.40.60:FF:000064">
    <property type="entry name" value="FAT atypical cadherin 1"/>
    <property type="match status" value="1"/>
</dbReference>
<dbReference type="SMART" id="SM00112">
    <property type="entry name" value="CA"/>
    <property type="match status" value="2"/>
</dbReference>
<dbReference type="SUPFAM" id="SSF49313">
    <property type="entry name" value="Cadherin-like"/>
    <property type="match status" value="2"/>
</dbReference>
<dbReference type="PRINTS" id="PR00205">
    <property type="entry name" value="CADHERIN"/>
</dbReference>